<sequence>MQHINLETFANGAFTAQVNRAIEEVTKNIQDPNTDAGTARKITVTIAFKPNQERNFIATGVQTKTTLAPALGAVTALSMGRDLRTGEVEAVEIGNQIPGQMSVQDIPGAVPEAETTVVDGKVIDKNTGEVVADSVPEHTGKVIDLRTAKQA</sequence>
<dbReference type="EMBL" id="CYZK01000003">
    <property type="protein sequence ID" value="CUN72939.1"/>
    <property type="molecule type" value="Genomic_DNA"/>
</dbReference>
<organism evidence="1 2">
    <name type="scientific">Coprococcus comes</name>
    <dbReference type="NCBI Taxonomy" id="410072"/>
    <lineage>
        <taxon>Bacteria</taxon>
        <taxon>Bacillati</taxon>
        <taxon>Bacillota</taxon>
        <taxon>Clostridia</taxon>
        <taxon>Lachnospirales</taxon>
        <taxon>Lachnospiraceae</taxon>
        <taxon>Coprococcus</taxon>
    </lineage>
</organism>
<reference evidence="1 2" key="1">
    <citation type="submission" date="2015-09" db="EMBL/GenBank/DDBJ databases">
        <authorList>
            <consortium name="Pathogen Informatics"/>
        </authorList>
    </citation>
    <scope>NUCLEOTIDE SEQUENCE [LARGE SCALE GENOMIC DNA]</scope>
    <source>
        <strain evidence="1 2">2789STDY5834866</strain>
    </source>
</reference>
<accession>A0A173ZBA5</accession>
<protein>
    <recommendedName>
        <fullName evidence="3">Replication terminator protein</fullName>
    </recommendedName>
</protein>
<evidence type="ECO:0000313" key="1">
    <source>
        <dbReference type="EMBL" id="CUN72939.1"/>
    </source>
</evidence>
<evidence type="ECO:0008006" key="3">
    <source>
        <dbReference type="Google" id="ProtNLM"/>
    </source>
</evidence>
<proteinExistence type="predicted"/>
<dbReference type="RefSeq" id="WP_055260639.1">
    <property type="nucleotide sequence ID" value="NZ_CYZK01000003.1"/>
</dbReference>
<evidence type="ECO:0000313" key="2">
    <source>
        <dbReference type="Proteomes" id="UP000095362"/>
    </source>
</evidence>
<dbReference type="Proteomes" id="UP000095362">
    <property type="component" value="Unassembled WGS sequence"/>
</dbReference>
<name>A0A173ZBA5_9FIRM</name>
<gene>
    <name evidence="1" type="ORF">ERS852481_00720</name>
</gene>
<dbReference type="AlphaFoldDB" id="A0A173ZBA5"/>